<evidence type="ECO:0000259" key="1">
    <source>
        <dbReference type="Pfam" id="PF01575"/>
    </source>
</evidence>
<feature type="domain" description="MaoC-like" evidence="1">
    <location>
        <begin position="185"/>
        <end position="262"/>
    </location>
</feature>
<evidence type="ECO:0000313" key="3">
    <source>
        <dbReference type="EMBL" id="MBI4595958.1"/>
    </source>
</evidence>
<dbReference type="GO" id="GO:0004300">
    <property type="term" value="F:enoyl-CoA hydratase activity"/>
    <property type="evidence" value="ECO:0007669"/>
    <property type="project" value="TreeGrafter"/>
</dbReference>
<feature type="domain" description="FAS1-like dehydratase" evidence="2">
    <location>
        <begin position="8"/>
        <end position="135"/>
    </location>
</feature>
<dbReference type="Gene3D" id="3.10.129.10">
    <property type="entry name" value="Hotdog Thioesterase"/>
    <property type="match status" value="1"/>
</dbReference>
<organism evidence="3 4">
    <name type="scientific">Tectimicrobiota bacterium</name>
    <dbReference type="NCBI Taxonomy" id="2528274"/>
    <lineage>
        <taxon>Bacteria</taxon>
        <taxon>Pseudomonadati</taxon>
        <taxon>Nitrospinota/Tectimicrobiota group</taxon>
        <taxon>Candidatus Tectimicrobiota</taxon>
    </lineage>
</organism>
<dbReference type="AlphaFoldDB" id="A0A933GM95"/>
<dbReference type="InterPro" id="IPR002539">
    <property type="entry name" value="MaoC-like_dom"/>
</dbReference>
<protein>
    <submittedName>
        <fullName evidence="3">MaoC family dehydratase N-terminal domain-containing protein</fullName>
    </submittedName>
</protein>
<dbReference type="Pfam" id="PF01575">
    <property type="entry name" value="MaoC_dehydratas"/>
    <property type="match status" value="1"/>
</dbReference>
<sequence length="293" mass="32245">MKISSKFAGTPLKDYETEVTWRRIMNYAASLEDSNPLYFDDERQEGVIGPPMLSVAVTWPVLENIVDYITIKDFPKEVIPHQVHYTEHLIIHRLIRSGDKIKVKGKIAAVLPHRSGTHLIMRLDATDADGKAVFTEFNGGLIRGVECADEGRGGEDIPNTPTYKGSPLPIWESVIPISPMAPFIYDGCTNIFFPIHTSAKFAHAVRLPGIILQGTATLGYAVREIINREAGGNPFQVRSTACRFTGMVFPGTEIRVQLLSRERSNGGTNLFFIVLNSAGGKAISDGYVSLGKN</sequence>
<dbReference type="PANTHER" id="PTHR13078">
    <property type="entry name" value="PEROXISOMAL MULTIFUNCTIONAL ENZYME TYPE 2-RELATED"/>
    <property type="match status" value="1"/>
</dbReference>
<name>A0A933GM95_UNCTE</name>
<accession>A0A933GM95</accession>
<dbReference type="PANTHER" id="PTHR13078:SF56">
    <property type="entry name" value="PEROXISOMAL MULTIFUNCTIONAL ENZYME TYPE 2"/>
    <property type="match status" value="1"/>
</dbReference>
<comment type="caution">
    <text evidence="3">The sequence shown here is derived from an EMBL/GenBank/DDBJ whole genome shotgun (WGS) entry which is preliminary data.</text>
</comment>
<dbReference type="GO" id="GO:0044594">
    <property type="term" value="F:17-beta-hydroxysteroid dehydrogenase (NAD+) activity"/>
    <property type="evidence" value="ECO:0007669"/>
    <property type="project" value="TreeGrafter"/>
</dbReference>
<gene>
    <name evidence="3" type="ORF">HY730_06215</name>
</gene>
<dbReference type="SUPFAM" id="SSF54637">
    <property type="entry name" value="Thioesterase/thiol ester dehydrase-isomerase"/>
    <property type="match status" value="2"/>
</dbReference>
<dbReference type="Pfam" id="PF13452">
    <property type="entry name" value="FAS1_DH_region"/>
    <property type="match status" value="1"/>
</dbReference>
<dbReference type="InterPro" id="IPR029069">
    <property type="entry name" value="HotDog_dom_sf"/>
</dbReference>
<dbReference type="Proteomes" id="UP000772181">
    <property type="component" value="Unassembled WGS sequence"/>
</dbReference>
<proteinExistence type="predicted"/>
<dbReference type="GO" id="GO:0003857">
    <property type="term" value="F:(3S)-3-hydroxyacyl-CoA dehydrogenase (NAD+) activity"/>
    <property type="evidence" value="ECO:0007669"/>
    <property type="project" value="TreeGrafter"/>
</dbReference>
<dbReference type="GO" id="GO:0006635">
    <property type="term" value="P:fatty acid beta-oxidation"/>
    <property type="evidence" value="ECO:0007669"/>
    <property type="project" value="TreeGrafter"/>
</dbReference>
<dbReference type="EMBL" id="JACQWF010000276">
    <property type="protein sequence ID" value="MBI4595958.1"/>
    <property type="molecule type" value="Genomic_DNA"/>
</dbReference>
<reference evidence="3" key="1">
    <citation type="submission" date="2020-07" db="EMBL/GenBank/DDBJ databases">
        <title>Huge and variable diversity of episymbiotic CPR bacteria and DPANN archaea in groundwater ecosystems.</title>
        <authorList>
            <person name="He C.Y."/>
            <person name="Keren R."/>
            <person name="Whittaker M."/>
            <person name="Farag I.F."/>
            <person name="Doudna J."/>
            <person name="Cate J.H.D."/>
            <person name="Banfield J.F."/>
        </authorList>
    </citation>
    <scope>NUCLEOTIDE SEQUENCE</scope>
    <source>
        <strain evidence="3">NC_groundwater_1482_Ag_S-0.65um_47_24</strain>
    </source>
</reference>
<evidence type="ECO:0000259" key="2">
    <source>
        <dbReference type="Pfam" id="PF13452"/>
    </source>
</evidence>
<dbReference type="InterPro" id="IPR039569">
    <property type="entry name" value="FAS1-like_DH_region"/>
</dbReference>
<evidence type="ECO:0000313" key="4">
    <source>
        <dbReference type="Proteomes" id="UP000772181"/>
    </source>
</evidence>